<comment type="caution">
    <text evidence="3">The sequence shown here is derived from an EMBL/GenBank/DDBJ whole genome shotgun (WGS) entry which is preliminary data.</text>
</comment>
<dbReference type="CDD" id="cd07255">
    <property type="entry name" value="VOC_BsCatE_like_N"/>
    <property type="match status" value="1"/>
</dbReference>
<name>A0A1A5YJY4_9BACL</name>
<dbReference type="InterPro" id="IPR037523">
    <property type="entry name" value="VOC_core"/>
</dbReference>
<dbReference type="AlphaFoldDB" id="A0A1A5YJY4"/>
<dbReference type="EMBL" id="LYPA01000051">
    <property type="protein sequence ID" value="OBR65931.1"/>
    <property type="molecule type" value="Genomic_DNA"/>
</dbReference>
<dbReference type="InterPro" id="IPR018146">
    <property type="entry name" value="Glyoxalase_1_CS"/>
</dbReference>
<dbReference type="RefSeq" id="WP_068682590.1">
    <property type="nucleotide sequence ID" value="NZ_LYPA01000051.1"/>
</dbReference>
<evidence type="ECO:0000313" key="3">
    <source>
        <dbReference type="EMBL" id="OBR65931.1"/>
    </source>
</evidence>
<feature type="domain" description="VOC" evidence="2">
    <location>
        <begin position="170"/>
        <end position="286"/>
    </location>
</feature>
<dbReference type="Proteomes" id="UP000092024">
    <property type="component" value="Unassembled WGS sequence"/>
</dbReference>
<dbReference type="STRING" id="1844972.A7K91_18370"/>
<accession>A0A1A5YJY4</accession>
<dbReference type="Pfam" id="PF00903">
    <property type="entry name" value="Glyoxalase"/>
    <property type="match status" value="2"/>
</dbReference>
<dbReference type="SUPFAM" id="SSF54593">
    <property type="entry name" value="Glyoxalase/Bleomycin resistance protein/Dihydroxybiphenyl dioxygenase"/>
    <property type="match status" value="2"/>
</dbReference>
<sequence length="286" mass="31623">MSYKVHPDTRLGAVKLRVSNLTRSLAFYQDIIGFSLLKQEGDTAELTVDGKNALLVLQEVPNAVVIPPQSASGLYHYAILLPSRKALGVSLKRLVDAGLRVGQADHLVSEALYLSDPDLNGIEIYRDRPREEWKYNPQGYVNMATDPIDWEGLLKEGEGEPWTGLPEGTTIGHVHFHVGDMSKAKRFYSEALGFDIEADMMRMGALFLGAGRYHHHIGLNLWAGAGAPPVPPNGTGIHYFTIVAPNREELDKTAKSAEEYGFQVETDGVIKWLTDPYGIKIRLIAE</sequence>
<dbReference type="Gene3D" id="3.10.180.10">
    <property type="entry name" value="2,3-Dihydroxybiphenyl 1,2-Dioxygenase, domain 1"/>
    <property type="match status" value="2"/>
</dbReference>
<dbReference type="PROSITE" id="PS51819">
    <property type="entry name" value="VOC"/>
    <property type="match status" value="2"/>
</dbReference>
<dbReference type="CDD" id="cd16359">
    <property type="entry name" value="VOC_BsCatE_like_C"/>
    <property type="match status" value="1"/>
</dbReference>
<keyword evidence="1" id="KW-0479">Metal-binding</keyword>
<keyword evidence="4" id="KW-1185">Reference proteome</keyword>
<feature type="domain" description="VOC" evidence="2">
    <location>
        <begin position="10"/>
        <end position="127"/>
    </location>
</feature>
<dbReference type="PROSITE" id="PS00934">
    <property type="entry name" value="GLYOXALASE_I_1"/>
    <property type="match status" value="1"/>
</dbReference>
<protein>
    <submittedName>
        <fullName evidence="3">Glyoxalase</fullName>
    </submittedName>
</protein>
<dbReference type="InterPro" id="IPR004360">
    <property type="entry name" value="Glyas_Fos-R_dOase_dom"/>
</dbReference>
<evidence type="ECO:0000256" key="1">
    <source>
        <dbReference type="ARBA" id="ARBA00022723"/>
    </source>
</evidence>
<dbReference type="OrthoDB" id="9792626at2"/>
<proteinExistence type="predicted"/>
<gene>
    <name evidence="3" type="ORF">A7K91_18370</name>
</gene>
<dbReference type="PANTHER" id="PTHR43279">
    <property type="entry name" value="CATECHOL-2,3-DIOXYGENASE"/>
    <property type="match status" value="1"/>
</dbReference>
<evidence type="ECO:0000259" key="2">
    <source>
        <dbReference type="PROSITE" id="PS51819"/>
    </source>
</evidence>
<reference evidence="3 4" key="1">
    <citation type="submission" date="2016-05" db="EMBL/GenBank/DDBJ databases">
        <title>Paenibacillus oryzae. sp. nov., isolated from the rice root.</title>
        <authorList>
            <person name="Zhang J."/>
            <person name="Zhang X."/>
        </authorList>
    </citation>
    <scope>NUCLEOTIDE SEQUENCE [LARGE SCALE GENOMIC DNA]</scope>
    <source>
        <strain evidence="3 4">1DrF-4</strain>
    </source>
</reference>
<organism evidence="3 4">
    <name type="scientific">Paenibacillus oryzae</name>
    <dbReference type="NCBI Taxonomy" id="1844972"/>
    <lineage>
        <taxon>Bacteria</taxon>
        <taxon>Bacillati</taxon>
        <taxon>Bacillota</taxon>
        <taxon>Bacilli</taxon>
        <taxon>Bacillales</taxon>
        <taxon>Paenibacillaceae</taxon>
        <taxon>Paenibacillus</taxon>
    </lineage>
</organism>
<dbReference type="GO" id="GO:0046872">
    <property type="term" value="F:metal ion binding"/>
    <property type="evidence" value="ECO:0007669"/>
    <property type="project" value="UniProtKB-KW"/>
</dbReference>
<dbReference type="InterPro" id="IPR029068">
    <property type="entry name" value="Glyas_Bleomycin-R_OHBP_Dase"/>
</dbReference>
<dbReference type="GO" id="GO:0004462">
    <property type="term" value="F:lactoylglutathione lyase activity"/>
    <property type="evidence" value="ECO:0007669"/>
    <property type="project" value="InterPro"/>
</dbReference>
<evidence type="ECO:0000313" key="4">
    <source>
        <dbReference type="Proteomes" id="UP000092024"/>
    </source>
</evidence>
<dbReference type="PANTHER" id="PTHR43279:SF1">
    <property type="entry name" value="CATECHOL-2,3-DIOXYGENASE"/>
    <property type="match status" value="1"/>
</dbReference>